<dbReference type="Proteomes" id="UP000550729">
    <property type="component" value="Unassembled WGS sequence"/>
</dbReference>
<organism evidence="4 5">
    <name type="scientific">Gordonia asplenii</name>
    <dbReference type="NCBI Taxonomy" id="2725283"/>
    <lineage>
        <taxon>Bacteria</taxon>
        <taxon>Bacillati</taxon>
        <taxon>Actinomycetota</taxon>
        <taxon>Actinomycetes</taxon>
        <taxon>Mycobacteriales</taxon>
        <taxon>Gordoniaceae</taxon>
        <taxon>Gordonia</taxon>
    </lineage>
</organism>
<dbReference type="InterPro" id="IPR036271">
    <property type="entry name" value="Tet_transcr_reg_TetR-rel_C_sf"/>
</dbReference>
<comment type="caution">
    <text evidence="4">The sequence shown here is derived from an EMBL/GenBank/DDBJ whole genome shotgun (WGS) entry which is preliminary data.</text>
</comment>
<gene>
    <name evidence="4" type="ORF">HH308_16040</name>
</gene>
<evidence type="ECO:0000256" key="2">
    <source>
        <dbReference type="PROSITE-ProRule" id="PRU00335"/>
    </source>
</evidence>
<accession>A0A848KV19</accession>
<dbReference type="Pfam" id="PF17932">
    <property type="entry name" value="TetR_C_24"/>
    <property type="match status" value="1"/>
</dbReference>
<dbReference type="RefSeq" id="WP_170195235.1">
    <property type="nucleotide sequence ID" value="NZ_JABBNB010000016.1"/>
</dbReference>
<dbReference type="EMBL" id="JABBNB010000016">
    <property type="protein sequence ID" value="NMO02724.1"/>
    <property type="molecule type" value="Genomic_DNA"/>
</dbReference>
<dbReference type="InterPro" id="IPR050109">
    <property type="entry name" value="HTH-type_TetR-like_transc_reg"/>
</dbReference>
<evidence type="ECO:0000313" key="4">
    <source>
        <dbReference type="EMBL" id="NMO02724.1"/>
    </source>
</evidence>
<dbReference type="Gene3D" id="1.10.357.10">
    <property type="entry name" value="Tetracycline Repressor, domain 2"/>
    <property type="match status" value="1"/>
</dbReference>
<keyword evidence="5" id="KW-1185">Reference proteome</keyword>
<feature type="domain" description="HTH tetR-type" evidence="3">
    <location>
        <begin position="30"/>
        <end position="90"/>
    </location>
</feature>
<dbReference type="GO" id="GO:0003700">
    <property type="term" value="F:DNA-binding transcription factor activity"/>
    <property type="evidence" value="ECO:0007669"/>
    <property type="project" value="TreeGrafter"/>
</dbReference>
<protein>
    <submittedName>
        <fullName evidence="4">TetR/AcrR family transcriptional regulator</fullName>
    </submittedName>
</protein>
<dbReference type="InterPro" id="IPR009057">
    <property type="entry name" value="Homeodomain-like_sf"/>
</dbReference>
<name>A0A848KV19_9ACTN</name>
<reference evidence="4 5" key="1">
    <citation type="submission" date="2020-04" db="EMBL/GenBank/DDBJ databases">
        <title>Gordonia sp. nov. TBRC 11910.</title>
        <authorList>
            <person name="Suriyachadkun C."/>
        </authorList>
    </citation>
    <scope>NUCLEOTIDE SEQUENCE [LARGE SCALE GENOMIC DNA]</scope>
    <source>
        <strain evidence="4 5">TBRC 11910</strain>
    </source>
</reference>
<evidence type="ECO:0000313" key="5">
    <source>
        <dbReference type="Proteomes" id="UP000550729"/>
    </source>
</evidence>
<dbReference type="PANTHER" id="PTHR30055:SF200">
    <property type="entry name" value="HTH-TYPE TRANSCRIPTIONAL REPRESSOR BDCR"/>
    <property type="match status" value="1"/>
</dbReference>
<feature type="DNA-binding region" description="H-T-H motif" evidence="2">
    <location>
        <begin position="53"/>
        <end position="72"/>
    </location>
</feature>
<dbReference type="GO" id="GO:0000976">
    <property type="term" value="F:transcription cis-regulatory region binding"/>
    <property type="evidence" value="ECO:0007669"/>
    <property type="project" value="TreeGrafter"/>
</dbReference>
<dbReference type="AlphaFoldDB" id="A0A848KV19"/>
<proteinExistence type="predicted"/>
<evidence type="ECO:0000256" key="1">
    <source>
        <dbReference type="ARBA" id="ARBA00023125"/>
    </source>
</evidence>
<sequence>MTGTQIVGEASREYWLTGLHPDSPPTTTRDNAANRLLAAARDAFFEDGYQGTTTRAIAKRAGMSPAAMYIHYASKQEMLLKICLLGHRACYESLLAAASVQGGAMKRLRSAVFDFTAWHAHNHVIGRVVQYELRFLDEDNFAEVAQVRRDIHEVVESIVREGVRTGAFAVSNVPATTLAILSLSIDSVRWFPSHSVSNEEELAAHYVALVDRMVAVTT</sequence>
<keyword evidence="1 2" id="KW-0238">DNA-binding</keyword>
<evidence type="ECO:0000259" key="3">
    <source>
        <dbReference type="PROSITE" id="PS50977"/>
    </source>
</evidence>
<dbReference type="PROSITE" id="PS50977">
    <property type="entry name" value="HTH_TETR_2"/>
    <property type="match status" value="1"/>
</dbReference>
<dbReference type="PANTHER" id="PTHR30055">
    <property type="entry name" value="HTH-TYPE TRANSCRIPTIONAL REGULATOR RUTR"/>
    <property type="match status" value="1"/>
</dbReference>
<dbReference type="Pfam" id="PF00440">
    <property type="entry name" value="TetR_N"/>
    <property type="match status" value="1"/>
</dbReference>
<dbReference type="SUPFAM" id="SSF46689">
    <property type="entry name" value="Homeodomain-like"/>
    <property type="match status" value="1"/>
</dbReference>
<dbReference type="SUPFAM" id="SSF48498">
    <property type="entry name" value="Tetracyclin repressor-like, C-terminal domain"/>
    <property type="match status" value="1"/>
</dbReference>
<dbReference type="InterPro" id="IPR001647">
    <property type="entry name" value="HTH_TetR"/>
</dbReference>
<dbReference type="InterPro" id="IPR041490">
    <property type="entry name" value="KstR2_TetR_C"/>
</dbReference>
<dbReference type="PRINTS" id="PR00455">
    <property type="entry name" value="HTHTETR"/>
</dbReference>